<feature type="compositionally biased region" description="Basic and acidic residues" evidence="1">
    <location>
        <begin position="117"/>
        <end position="129"/>
    </location>
</feature>
<dbReference type="GeneID" id="80019067"/>
<keyword evidence="3" id="KW-1185">Reference proteome</keyword>
<reference evidence="2 3" key="1">
    <citation type="submission" date="2019-07" db="EMBL/GenBank/DDBJ databases">
        <authorList>
            <person name="Almisry A."/>
            <person name="Mousa M."/>
            <person name="Gordon L.L."/>
            <person name="Lee M."/>
            <person name="Mandava P."/>
            <person name="Moxley J.T."/>
            <person name="Shaffer C.D."/>
            <person name="Weston-Hafer K.A."/>
            <person name="Garlena R.A."/>
            <person name="Russell D.A."/>
            <person name="Pope W.H."/>
            <person name="Jacobs-Sera D."/>
            <person name="Hatfull G.F."/>
        </authorList>
    </citation>
    <scope>NUCLEOTIDE SEQUENCE [LARGE SCALE GENOMIC DNA]</scope>
</reference>
<evidence type="ECO:0000256" key="1">
    <source>
        <dbReference type="SAM" id="MobiDB-lite"/>
    </source>
</evidence>
<feature type="region of interest" description="Disordered" evidence="1">
    <location>
        <begin position="117"/>
        <end position="144"/>
    </location>
</feature>
<name>A0A5J6TTG0_9CAUD</name>
<dbReference type="Proteomes" id="UP000326486">
    <property type="component" value="Segment"/>
</dbReference>
<sequence>MSRHVSNDLKRRARELAAREGIPYSAALARLRTSRTPTDGEPTDTPANQPSTFLLPEYLYVPFPAPDLGGARPCGDCEGSGLDAEGRTYAQLSDGGQPPLLLEVVCSTCEGCGRAEHDPEGCGHPHTDPDMDDGLYDEDDEDQEPPCYSCAGREFNYMQGMLSDDQGEPVEVIYLRLPCGCTADRMRIIHGDLIEVSG</sequence>
<organism evidence="2 3">
    <name type="scientific">Streptomyces phage Gilgamesh</name>
    <dbReference type="NCBI Taxonomy" id="2599890"/>
    <lineage>
        <taxon>Viruses</taxon>
        <taxon>Duplodnaviria</taxon>
        <taxon>Heunggongvirae</taxon>
        <taxon>Uroviricota</taxon>
        <taxon>Caudoviricetes</taxon>
        <taxon>Gilgameshvirus</taxon>
        <taxon>Gilgameshvirus gilgamesh</taxon>
    </lineage>
</organism>
<dbReference type="RefSeq" id="YP_010754473.1">
    <property type="nucleotide sequence ID" value="NC_073461.1"/>
</dbReference>
<dbReference type="EMBL" id="MN234216">
    <property type="protein sequence ID" value="QFG13197.1"/>
    <property type="molecule type" value="Genomic_DNA"/>
</dbReference>
<evidence type="ECO:0000313" key="3">
    <source>
        <dbReference type="Proteomes" id="UP000326486"/>
    </source>
</evidence>
<feature type="compositionally biased region" description="Acidic residues" evidence="1">
    <location>
        <begin position="130"/>
        <end position="144"/>
    </location>
</feature>
<gene>
    <name evidence="2" type="primary">5</name>
    <name evidence="2" type="ORF">SEA_GILGAMESH_5</name>
</gene>
<proteinExistence type="predicted"/>
<evidence type="ECO:0000313" key="2">
    <source>
        <dbReference type="EMBL" id="QFG13197.1"/>
    </source>
</evidence>
<protein>
    <submittedName>
        <fullName evidence="2">Uncharacterized protein</fullName>
    </submittedName>
</protein>
<dbReference type="KEGG" id="vg:80019067"/>
<accession>A0A5J6TTG0</accession>
<feature type="region of interest" description="Disordered" evidence="1">
    <location>
        <begin position="27"/>
        <end position="51"/>
    </location>
</feature>